<dbReference type="Proteomes" id="UP001180551">
    <property type="component" value="Unassembled WGS sequence"/>
</dbReference>
<protein>
    <submittedName>
        <fullName evidence="2">Uncharacterized protein</fullName>
    </submittedName>
</protein>
<evidence type="ECO:0000313" key="2">
    <source>
        <dbReference type="EMBL" id="MDT0460638.1"/>
    </source>
</evidence>
<keyword evidence="1" id="KW-1133">Transmembrane helix</keyword>
<keyword evidence="1" id="KW-0812">Transmembrane</keyword>
<keyword evidence="3" id="KW-1185">Reference proteome</keyword>
<feature type="transmembrane region" description="Helical" evidence="1">
    <location>
        <begin position="21"/>
        <end position="44"/>
    </location>
</feature>
<organism evidence="2 3">
    <name type="scientific">Streptomyces mooreae</name>
    <dbReference type="NCBI Taxonomy" id="3075523"/>
    <lineage>
        <taxon>Bacteria</taxon>
        <taxon>Bacillati</taxon>
        <taxon>Actinomycetota</taxon>
        <taxon>Actinomycetes</taxon>
        <taxon>Kitasatosporales</taxon>
        <taxon>Streptomycetaceae</taxon>
        <taxon>Streptomyces</taxon>
    </lineage>
</organism>
<accession>A0ABU2TI62</accession>
<reference evidence="2" key="1">
    <citation type="submission" date="2024-05" db="EMBL/GenBank/DDBJ databases">
        <title>30 novel species of actinomycetes from the DSMZ collection.</title>
        <authorList>
            <person name="Nouioui I."/>
        </authorList>
    </citation>
    <scope>NUCLEOTIDE SEQUENCE</scope>
    <source>
        <strain evidence="2">DSM 41527</strain>
    </source>
</reference>
<dbReference type="RefSeq" id="WP_311627558.1">
    <property type="nucleotide sequence ID" value="NZ_JAVRFE010000070.1"/>
</dbReference>
<dbReference type="EMBL" id="JAVRFE010000070">
    <property type="protein sequence ID" value="MDT0460638.1"/>
    <property type="molecule type" value="Genomic_DNA"/>
</dbReference>
<gene>
    <name evidence="2" type="ORF">RM550_33770</name>
</gene>
<proteinExistence type="predicted"/>
<evidence type="ECO:0000256" key="1">
    <source>
        <dbReference type="SAM" id="Phobius"/>
    </source>
</evidence>
<name>A0ABU2TI62_9ACTN</name>
<sequence>MVLAQFLSQFLPSEVKSRRAYLISCVLAAVLAGLVVASLVRFFAQPTTEITLWWAIGAGGCVAAGYLLAYPFARKKLAKKEQ</sequence>
<comment type="caution">
    <text evidence="2">The sequence shown here is derived from an EMBL/GenBank/DDBJ whole genome shotgun (WGS) entry which is preliminary data.</text>
</comment>
<evidence type="ECO:0000313" key="3">
    <source>
        <dbReference type="Proteomes" id="UP001180551"/>
    </source>
</evidence>
<feature type="transmembrane region" description="Helical" evidence="1">
    <location>
        <begin position="50"/>
        <end position="73"/>
    </location>
</feature>
<keyword evidence="1" id="KW-0472">Membrane</keyword>